<evidence type="ECO:0000259" key="3">
    <source>
        <dbReference type="Pfam" id="PF18962"/>
    </source>
</evidence>
<feature type="chain" id="PRO_5014725163" evidence="2">
    <location>
        <begin position="20"/>
        <end position="1046"/>
    </location>
</feature>
<evidence type="ECO:0000256" key="1">
    <source>
        <dbReference type="ARBA" id="ARBA00022729"/>
    </source>
</evidence>
<feature type="signal peptide" evidence="2">
    <location>
        <begin position="1"/>
        <end position="19"/>
    </location>
</feature>
<dbReference type="InterPro" id="IPR026444">
    <property type="entry name" value="Secre_tail"/>
</dbReference>
<reference evidence="4 5" key="1">
    <citation type="submission" date="2016-10" db="EMBL/GenBank/DDBJ databases">
        <authorList>
            <person name="de Groot N.N."/>
        </authorList>
    </citation>
    <scope>NUCLEOTIDE SEQUENCE [LARGE SCALE GENOMIC DNA]</scope>
    <source>
        <strain evidence="4 5">CGMCC 1.7005</strain>
    </source>
</reference>
<dbReference type="RefSeq" id="WP_090247062.1">
    <property type="nucleotide sequence ID" value="NZ_FPAS01000001.1"/>
</dbReference>
<evidence type="ECO:0000256" key="2">
    <source>
        <dbReference type="SAM" id="SignalP"/>
    </source>
</evidence>
<keyword evidence="1 2" id="KW-0732">Signal</keyword>
<dbReference type="Proteomes" id="UP000236454">
    <property type="component" value="Unassembled WGS sequence"/>
</dbReference>
<dbReference type="NCBIfam" id="TIGR04183">
    <property type="entry name" value="Por_Secre_tail"/>
    <property type="match status" value="1"/>
</dbReference>
<dbReference type="EMBL" id="FPAS01000001">
    <property type="protein sequence ID" value="SFT51392.1"/>
    <property type="molecule type" value="Genomic_DNA"/>
</dbReference>
<accession>A0A1I6YLU1</accession>
<name>A0A1I6YLU1_9FLAO</name>
<dbReference type="Gene3D" id="2.130.10.10">
    <property type="entry name" value="YVTN repeat-like/Quinoprotein amine dehydrogenase"/>
    <property type="match status" value="3"/>
</dbReference>
<dbReference type="Gene3D" id="2.60.40.4070">
    <property type="match status" value="1"/>
</dbReference>
<dbReference type="InterPro" id="IPR036278">
    <property type="entry name" value="Sialidase_sf"/>
</dbReference>
<organism evidence="4 5">
    <name type="scientific">Lishizhenia tianjinensis</name>
    <dbReference type="NCBI Taxonomy" id="477690"/>
    <lineage>
        <taxon>Bacteria</taxon>
        <taxon>Pseudomonadati</taxon>
        <taxon>Bacteroidota</taxon>
        <taxon>Flavobacteriia</taxon>
        <taxon>Flavobacteriales</taxon>
        <taxon>Crocinitomicaceae</taxon>
        <taxon>Lishizhenia</taxon>
    </lineage>
</organism>
<dbReference type="SUPFAM" id="SSF110296">
    <property type="entry name" value="Oligoxyloglucan reducing end-specific cellobiohydrolase"/>
    <property type="match status" value="2"/>
</dbReference>
<evidence type="ECO:0000313" key="4">
    <source>
        <dbReference type="EMBL" id="SFT51392.1"/>
    </source>
</evidence>
<dbReference type="Pfam" id="PF18962">
    <property type="entry name" value="Por_Secre_tail"/>
    <property type="match status" value="1"/>
</dbReference>
<sequence length="1046" mass="112895">MKRNKLLLGTLSVAAIASAAMVWYPSSSEESQYTPKSLQSFESYSALSERQEWFQARLIDHQTGEVATPEKIGQIMEQYKYAAKSNVIKWQEEGPANIGGRTRAILIDHQDENNVWAGSVSGGLWYSPWKANYWTRVQNFPGTNFISSMAQDQSGNIYVATGLGSAYSEDLQGLGNGLWMSPDKGATWSLVPGTDSYNVIIEVVGCANSNTIYFTTQTGLRKYTSGATQTESVDLGTPGSISALKMSNDGMVIVAAVGTRTHVSTDGGSTWENRAGNGTGEIIQSFGRVEYAISHERVNGKYKVYAALTYPAGGSPTSGTNAGQWLSVDNGITWEQHTPPTAADPLNIYSNQGVYNSTASFDPTDADRVIIGGIDLWEWQQQVASPAAGSWDKISEWFRSPQDPLYVHADNHELKWSNSNTLYVGNDGGVGRSSDLGTTFTPANRGFNATQFYDIAYGLDMSVIGGAQDNGTLYNDHTNATYQDFIEFSGGDGFDCAISSFNPNVVFSSLYYQVIYRSADRGESVSPMPLGLPASIYGTNGLGGTGTHYFFHTQMELAEYYDENSEDSVLYVPLQSYAAGDALKVPSASTGDTIDYITPIDLRYDDTLYYNPSLTGLDYLVEDSAGNQFDLGQYPYTAITGSGYPPAVGDSIVIDLPAGMDTVIVEGVTAYDHYYGSNSINPSEIYDMGMDTIAIGVAWDTLTVQDPFQSWFVIATTNNGGELWGTRDALRFAEQNPKWVRIAENLGSVSAGSINRGMDVEFSEDLNHMFVVAGGQLHRIDGLGSVYSSDDDFELKCDLDEGATATSVVQFSGANSLRALGIDHKNPDLLVVTQAGVNNGVFKSTNGTSATPTLTQVGTEAMPIYDVVIERNNSQLLVAATYNGAMVSEDGGATWSVAAGGKDLFEGTPAFTVEQNWRDENYLGGNPGYGEIYIGTFGRGIFKTTSTVNVEETTSNNPMNEKVEKEVLTIYPNPSSGYAAVVLNDVEASNATIYFYNLAGTVVKTVDAKGLVKGKNKVNFDASNLPNGTYIIKVAGQSATGKFVKL</sequence>
<dbReference type="STRING" id="477690.SAMN05216474_1002"/>
<evidence type="ECO:0000313" key="5">
    <source>
        <dbReference type="Proteomes" id="UP000236454"/>
    </source>
</evidence>
<gene>
    <name evidence="4" type="ORF">SAMN05216474_1002</name>
</gene>
<keyword evidence="5" id="KW-1185">Reference proteome</keyword>
<dbReference type="SUPFAM" id="SSF50939">
    <property type="entry name" value="Sialidases"/>
    <property type="match status" value="1"/>
</dbReference>
<dbReference type="OrthoDB" id="9757947at2"/>
<dbReference type="InterPro" id="IPR015943">
    <property type="entry name" value="WD40/YVTN_repeat-like_dom_sf"/>
</dbReference>
<dbReference type="AlphaFoldDB" id="A0A1I6YLU1"/>
<feature type="domain" description="Secretion system C-terminal sorting" evidence="3">
    <location>
        <begin position="970"/>
        <end position="1039"/>
    </location>
</feature>
<protein>
    <submittedName>
        <fullName evidence="4">Por secretion system C-terminal sorting domain-containing protein</fullName>
    </submittedName>
</protein>
<proteinExistence type="predicted"/>